<dbReference type="AlphaFoldDB" id="A0A8J7VSX9"/>
<dbReference type="GO" id="GO:0016208">
    <property type="term" value="F:AMP binding"/>
    <property type="evidence" value="ECO:0007669"/>
    <property type="project" value="TreeGrafter"/>
</dbReference>
<evidence type="ECO:0000313" key="17">
    <source>
        <dbReference type="Proteomes" id="UP000675747"/>
    </source>
</evidence>
<keyword evidence="7 11" id="KW-0418">Kinase</keyword>
<evidence type="ECO:0000256" key="2">
    <source>
        <dbReference type="ARBA" id="ARBA00022490"/>
    </source>
</evidence>
<feature type="domain" description="Isocitrate dehydrogenase kinase/phosphatase (AceK) kinase" evidence="13">
    <location>
        <begin position="312"/>
        <end position="566"/>
    </location>
</feature>
<dbReference type="GO" id="GO:0008772">
    <property type="term" value="F:[isocitrate dehydrogenase (NADP+)] kinase activity"/>
    <property type="evidence" value="ECO:0007669"/>
    <property type="project" value="UniProtKB-UniRule"/>
</dbReference>
<keyword evidence="2 11" id="KW-0963">Cytoplasm</keyword>
<dbReference type="PANTHER" id="PTHR39559:SF1">
    <property type="entry name" value="ISOCITRATE DEHYDROGENASE KINASE_PHOSPHATASE"/>
    <property type="match status" value="1"/>
</dbReference>
<comment type="similarity">
    <text evidence="11">Belongs to the AceK family.</text>
</comment>
<evidence type="ECO:0000256" key="6">
    <source>
        <dbReference type="ARBA" id="ARBA00022741"/>
    </source>
</evidence>
<keyword evidence="8 11" id="KW-0378">Hydrolase</keyword>
<evidence type="ECO:0000313" key="16">
    <source>
        <dbReference type="EMBL" id="MBS7458143.1"/>
    </source>
</evidence>
<comment type="catalytic activity">
    <reaction evidence="11">
        <text>L-seryl-[isocitrate dehydrogenase] + ATP = O-phospho-L-seryl-[isocitrate dehydrogenase] + ADP + H(+)</text>
        <dbReference type="Rhea" id="RHEA:43540"/>
        <dbReference type="Rhea" id="RHEA-COMP:10605"/>
        <dbReference type="Rhea" id="RHEA-COMP:10606"/>
        <dbReference type="ChEBI" id="CHEBI:15378"/>
        <dbReference type="ChEBI" id="CHEBI:29999"/>
        <dbReference type="ChEBI" id="CHEBI:30616"/>
        <dbReference type="ChEBI" id="CHEBI:83421"/>
        <dbReference type="ChEBI" id="CHEBI:456216"/>
        <dbReference type="EC" id="2.7.11.5"/>
    </reaction>
</comment>
<dbReference type="GO" id="GO:0006099">
    <property type="term" value="P:tricarboxylic acid cycle"/>
    <property type="evidence" value="ECO:0007669"/>
    <property type="project" value="UniProtKB-UniRule"/>
</dbReference>
<dbReference type="Pfam" id="PF06315">
    <property type="entry name" value="AceK_kinase"/>
    <property type="match status" value="1"/>
</dbReference>
<dbReference type="NCBIfam" id="NF002804">
    <property type="entry name" value="PRK02946.1"/>
    <property type="match status" value="1"/>
</dbReference>
<keyword evidence="17" id="KW-1185">Reference proteome</keyword>
<evidence type="ECO:0000256" key="8">
    <source>
        <dbReference type="ARBA" id="ARBA00022801"/>
    </source>
</evidence>
<evidence type="ECO:0000259" key="14">
    <source>
        <dbReference type="Pfam" id="PF20423"/>
    </source>
</evidence>
<comment type="subcellular location">
    <subcellularLocation>
        <location evidence="11">Cytoplasm</location>
    </subcellularLocation>
</comment>
<reference evidence="15" key="2">
    <citation type="submission" date="2021-04" db="EMBL/GenBank/DDBJ databases">
        <authorList>
            <person name="Karlyshev A.V."/>
        </authorList>
    </citation>
    <scope>NUCLEOTIDE SEQUENCE</scope>
    <source>
        <strain evidence="15">LMG 29479</strain>
    </source>
</reference>
<dbReference type="EC" id="2.7.11.5" evidence="11"/>
<feature type="binding site" evidence="11">
    <location>
        <position position="338"/>
    </location>
    <ligand>
        <name>ATP</name>
        <dbReference type="ChEBI" id="CHEBI:30616"/>
    </ligand>
</feature>
<feature type="domain" description="Isocitrate dehydrogenase kinase/phosphatase (AceK) regulatory" evidence="14">
    <location>
        <begin position="16"/>
        <end position="307"/>
    </location>
</feature>
<dbReference type="EMBL" id="JAGQFT010000005">
    <property type="protein sequence ID" value="MBR0561198.1"/>
    <property type="molecule type" value="Genomic_DNA"/>
</dbReference>
<evidence type="ECO:0000256" key="7">
    <source>
        <dbReference type="ARBA" id="ARBA00022777"/>
    </source>
</evidence>
<evidence type="ECO:0000256" key="11">
    <source>
        <dbReference type="HAMAP-Rule" id="MF_00747"/>
    </source>
</evidence>
<dbReference type="PIRSF" id="PIRSF000719">
    <property type="entry name" value="AceK"/>
    <property type="match status" value="1"/>
</dbReference>
<evidence type="ECO:0000256" key="4">
    <source>
        <dbReference type="ARBA" id="ARBA00022532"/>
    </source>
</evidence>
<gene>
    <name evidence="11 15" type="primary">aceK</name>
    <name evidence="16" type="ORF">KB893_013465</name>
    <name evidence="15" type="ORF">KB893_01495</name>
</gene>
<evidence type="ECO:0000256" key="5">
    <source>
        <dbReference type="ARBA" id="ARBA00022679"/>
    </source>
</evidence>
<evidence type="ECO:0000256" key="3">
    <source>
        <dbReference type="ARBA" id="ARBA00022527"/>
    </source>
</evidence>
<evidence type="ECO:0000256" key="1">
    <source>
        <dbReference type="ARBA" id="ARBA00022435"/>
    </source>
</evidence>
<dbReference type="GO" id="GO:0006006">
    <property type="term" value="P:glucose metabolic process"/>
    <property type="evidence" value="ECO:0007669"/>
    <property type="project" value="InterPro"/>
</dbReference>
<keyword evidence="6 11" id="KW-0547">Nucleotide-binding</keyword>
<protein>
    <recommendedName>
        <fullName evidence="11">Isocitrate dehydrogenase kinase/phosphatase</fullName>
        <shortName evidence="11">IDH kinase/phosphatase</shortName>
        <shortName evidence="11">IDHK/P</shortName>
        <ecNumber evidence="11">2.7.11.5</ecNumber>
        <ecNumber evidence="11">3.1.3.-</ecNumber>
    </recommendedName>
</protein>
<keyword evidence="10 11" id="KW-0904">Protein phosphatase</keyword>
<dbReference type="GO" id="GO:0005524">
    <property type="term" value="F:ATP binding"/>
    <property type="evidence" value="ECO:0007669"/>
    <property type="project" value="UniProtKB-UniRule"/>
</dbReference>
<dbReference type="Proteomes" id="UP000675747">
    <property type="component" value="Unassembled WGS sequence"/>
</dbReference>
<keyword evidence="4 11" id="KW-0816">Tricarboxylic acid cycle</keyword>
<evidence type="ECO:0000256" key="12">
    <source>
        <dbReference type="SAM" id="MobiDB-lite"/>
    </source>
</evidence>
<dbReference type="GO" id="GO:0004674">
    <property type="term" value="F:protein serine/threonine kinase activity"/>
    <property type="evidence" value="ECO:0007669"/>
    <property type="project" value="UniProtKB-KW"/>
</dbReference>
<keyword evidence="5 11" id="KW-0808">Transferase</keyword>
<keyword evidence="1 11" id="KW-0329">Glyoxylate bypass</keyword>
<evidence type="ECO:0000256" key="9">
    <source>
        <dbReference type="ARBA" id="ARBA00022840"/>
    </source>
</evidence>
<dbReference type="EMBL" id="JAGQFT020000009">
    <property type="protein sequence ID" value="MBS7458143.1"/>
    <property type="molecule type" value="Genomic_DNA"/>
</dbReference>
<dbReference type="InterPro" id="IPR046854">
    <property type="entry name" value="AceK_regulatory"/>
</dbReference>
<comment type="function">
    <text evidence="11">Bifunctional enzyme which can phosphorylate or dephosphorylate isocitrate dehydrogenase (IDH) on a specific serine residue. This is a regulatory mechanism which enables bacteria to bypass the Krebs cycle via the glyoxylate shunt in response to the source of carbon. When bacteria are grown on glucose, IDH is fully active and unphosphorylated, but when grown on acetate or ethanol, the activity of IDH declines drastically concomitant with its phosphorylation.</text>
</comment>
<dbReference type="InterPro" id="IPR046855">
    <property type="entry name" value="AceK_kinase"/>
</dbReference>
<evidence type="ECO:0000313" key="15">
    <source>
        <dbReference type="EMBL" id="MBR0561198.1"/>
    </source>
</evidence>
<keyword evidence="9 11" id="KW-0067">ATP-binding</keyword>
<comment type="caution">
    <text evidence="15">The sequence shown here is derived from an EMBL/GenBank/DDBJ whole genome shotgun (WGS) entry which is preliminary data.</text>
</comment>
<proteinExistence type="inferred from homology"/>
<accession>A0A8J7VSX9</accession>
<evidence type="ECO:0000259" key="13">
    <source>
        <dbReference type="Pfam" id="PF06315"/>
    </source>
</evidence>
<dbReference type="GO" id="GO:0005737">
    <property type="term" value="C:cytoplasm"/>
    <property type="evidence" value="ECO:0007669"/>
    <property type="project" value="UniProtKB-SubCell"/>
</dbReference>
<feature type="region of interest" description="Disordered" evidence="12">
    <location>
        <begin position="558"/>
        <end position="579"/>
    </location>
</feature>
<name>A0A8J7VSX9_9GAMM</name>
<dbReference type="PANTHER" id="PTHR39559">
    <property type="match status" value="1"/>
</dbReference>
<dbReference type="GO" id="GO:0006097">
    <property type="term" value="P:glyoxylate cycle"/>
    <property type="evidence" value="ECO:0007669"/>
    <property type="project" value="UniProtKB-UniRule"/>
</dbReference>
<organism evidence="15">
    <name type="scientific">Coralloluteibacterium stylophorae</name>
    <dbReference type="NCBI Taxonomy" id="1776034"/>
    <lineage>
        <taxon>Bacteria</taxon>
        <taxon>Pseudomonadati</taxon>
        <taxon>Pseudomonadota</taxon>
        <taxon>Gammaproteobacteria</taxon>
        <taxon>Lysobacterales</taxon>
        <taxon>Lysobacteraceae</taxon>
        <taxon>Coralloluteibacterium</taxon>
    </lineage>
</organism>
<feature type="binding site" evidence="11">
    <location>
        <begin position="317"/>
        <end position="323"/>
    </location>
    <ligand>
        <name>ATP</name>
        <dbReference type="ChEBI" id="CHEBI:30616"/>
    </ligand>
</feature>
<dbReference type="HAMAP" id="MF_00747">
    <property type="entry name" value="AceK"/>
    <property type="match status" value="1"/>
</dbReference>
<dbReference type="GO" id="GO:0004721">
    <property type="term" value="F:phosphoprotein phosphatase activity"/>
    <property type="evidence" value="ECO:0007669"/>
    <property type="project" value="UniProtKB-KW"/>
</dbReference>
<reference evidence="16 17" key="1">
    <citation type="journal article" date="2021" name="Microbiol. Resour. Announc.">
        <title>Draft Genome Sequence of Coralloluteibacterium stylophorae LMG 29479T.</title>
        <authorList>
            <person name="Karlyshev A.V."/>
            <person name="Kudryashova E.B."/>
            <person name="Ariskina E.V."/>
            <person name="Conroy A.P."/>
            <person name="Abidueva E.Y."/>
        </authorList>
    </citation>
    <scope>NUCLEOTIDE SEQUENCE [LARGE SCALE GENOMIC DNA]</scope>
    <source>
        <strain evidence="16 17">LMG 29479</strain>
    </source>
</reference>
<dbReference type="InterPro" id="IPR010452">
    <property type="entry name" value="Isocitrate_DH_AceK"/>
</dbReference>
<sequence>MPSRPAPSRRDARAIASLIADAFADYDARFGDITRRAQRRFAQCDWTGAQADAVARIDLYEQCVGETLARLDARFGDRLRARMLWNQVRDAYAGAIAERLDCELDKTFFNSLSRRLFGTRGADARLEFLAVDIEPTDRITHPVARHVYVIGDDLATSCGRLLRDHAFVGRFADLEASARALAAALRARSDTRGRAIELLRTVFYRERRAYLVGRIFDDETWAPLVVALTNGDGGVAVDAVLTERRQVSMLFGFARSYFHADLPTVGDAVVFLRTLMPHKPVDEIYAVLGRAKQAKTERYRRLLRHLQLNPDERFVVAEGERGLVMQVFTLPTYPIVFKLIRDRFGYGKSISRAGVIARYRLVARHDRVGRLVDAQEFRELRFAAARFEPALLDALLAECSETVYRDGGEIVLRHCYIERRLRPLNLYLREVDEAAALAAALDYGQAIKDLARSGIFPGDMLLKNFGVSRNGRAIFYDYDELCPLEACSFRRLPALSGDEALQPLEDVVYAAEGDVFPEEFARFLGLAPALREAFVAAHPELFDPDWWRGLQAARLRGEAPDVPPYPDSARTAVRAQTSA</sequence>
<evidence type="ECO:0000256" key="10">
    <source>
        <dbReference type="ARBA" id="ARBA00022912"/>
    </source>
</evidence>
<dbReference type="Pfam" id="PF20423">
    <property type="entry name" value="AceK_regulatory"/>
    <property type="match status" value="1"/>
</dbReference>
<feature type="active site" evidence="11">
    <location>
        <position position="373"/>
    </location>
</feature>
<dbReference type="RefSeq" id="WP_211925167.1">
    <property type="nucleotide sequence ID" value="NZ_JAGQFT020000009.1"/>
</dbReference>
<dbReference type="EC" id="3.1.3.-" evidence="11"/>
<keyword evidence="3 11" id="KW-0723">Serine/threonine-protein kinase</keyword>